<feature type="compositionally biased region" description="Basic and acidic residues" evidence="1">
    <location>
        <begin position="81"/>
        <end position="127"/>
    </location>
</feature>
<organism evidence="2 3">
    <name type="scientific">Chiloscyllium punctatum</name>
    <name type="common">Brownbanded bambooshark</name>
    <name type="synonym">Hemiscyllium punctatum</name>
    <dbReference type="NCBI Taxonomy" id="137246"/>
    <lineage>
        <taxon>Eukaryota</taxon>
        <taxon>Metazoa</taxon>
        <taxon>Chordata</taxon>
        <taxon>Craniata</taxon>
        <taxon>Vertebrata</taxon>
        <taxon>Chondrichthyes</taxon>
        <taxon>Elasmobranchii</taxon>
        <taxon>Galeomorphii</taxon>
        <taxon>Galeoidea</taxon>
        <taxon>Orectolobiformes</taxon>
        <taxon>Hemiscylliidae</taxon>
        <taxon>Chiloscyllium</taxon>
    </lineage>
</organism>
<accession>A0A401TX09</accession>
<feature type="non-terminal residue" evidence="2">
    <location>
        <position position="1"/>
    </location>
</feature>
<feature type="non-terminal residue" evidence="2">
    <location>
        <position position="218"/>
    </location>
</feature>
<dbReference type="AlphaFoldDB" id="A0A401TX09"/>
<name>A0A401TX09_CHIPU</name>
<feature type="compositionally biased region" description="Basic and acidic residues" evidence="1">
    <location>
        <begin position="54"/>
        <end position="72"/>
    </location>
</feature>
<feature type="region of interest" description="Disordered" evidence="1">
    <location>
        <begin position="1"/>
        <end position="218"/>
    </location>
</feature>
<evidence type="ECO:0000313" key="2">
    <source>
        <dbReference type="EMBL" id="GCC47185.1"/>
    </source>
</evidence>
<feature type="compositionally biased region" description="Basic and acidic residues" evidence="1">
    <location>
        <begin position="36"/>
        <end position="47"/>
    </location>
</feature>
<feature type="compositionally biased region" description="Basic residues" evidence="1">
    <location>
        <begin position="132"/>
        <end position="142"/>
    </location>
</feature>
<feature type="compositionally biased region" description="Basic and acidic residues" evidence="1">
    <location>
        <begin position="144"/>
        <end position="160"/>
    </location>
</feature>
<feature type="compositionally biased region" description="Basic and acidic residues" evidence="1">
    <location>
        <begin position="1"/>
        <end position="28"/>
    </location>
</feature>
<comment type="caution">
    <text evidence="2">The sequence shown here is derived from an EMBL/GenBank/DDBJ whole genome shotgun (WGS) entry which is preliminary data.</text>
</comment>
<sequence length="218" mass="25169">PPGRERIAEQLTRDRGRDDDRDQHRRGQPEIAGGFQRDERHRQGTADHRRRQRAHPDHRIGVRIEIEPRPDDVDAGGEQPAAERAHEQRGEEQAAAEARAERNDRGHRLQHEHAGDEGERHRHDAGEAQRAMARRHHLRGQQRHGADRKPAERRAQRRPEPGLGEQRLAQRHPAHDRNSGQRREHAEQRGDRQIPPEHVADGSDADPERQRLEGMGDE</sequence>
<dbReference type="Proteomes" id="UP000287033">
    <property type="component" value="Unassembled WGS sequence"/>
</dbReference>
<feature type="compositionally biased region" description="Basic and acidic residues" evidence="1">
    <location>
        <begin position="173"/>
        <end position="218"/>
    </location>
</feature>
<reference evidence="2 3" key="1">
    <citation type="journal article" date="2018" name="Nat. Ecol. Evol.">
        <title>Shark genomes provide insights into elasmobranch evolution and the origin of vertebrates.</title>
        <authorList>
            <person name="Hara Y"/>
            <person name="Yamaguchi K"/>
            <person name="Onimaru K"/>
            <person name="Kadota M"/>
            <person name="Koyanagi M"/>
            <person name="Keeley SD"/>
            <person name="Tatsumi K"/>
            <person name="Tanaka K"/>
            <person name="Motone F"/>
            <person name="Kageyama Y"/>
            <person name="Nozu R"/>
            <person name="Adachi N"/>
            <person name="Nishimura O"/>
            <person name="Nakagawa R"/>
            <person name="Tanegashima C"/>
            <person name="Kiyatake I"/>
            <person name="Matsumoto R"/>
            <person name="Murakumo K"/>
            <person name="Nishida K"/>
            <person name="Terakita A"/>
            <person name="Kuratani S"/>
            <person name="Sato K"/>
            <person name="Hyodo S Kuraku.S."/>
        </authorList>
    </citation>
    <scope>NUCLEOTIDE SEQUENCE [LARGE SCALE GENOMIC DNA]</scope>
</reference>
<protein>
    <submittedName>
        <fullName evidence="2">Uncharacterized protein</fullName>
    </submittedName>
</protein>
<dbReference type="EMBL" id="BEZZ01208595">
    <property type="protein sequence ID" value="GCC47185.1"/>
    <property type="molecule type" value="Genomic_DNA"/>
</dbReference>
<keyword evidence="3" id="KW-1185">Reference proteome</keyword>
<gene>
    <name evidence="2" type="ORF">chiPu_0031385</name>
</gene>
<evidence type="ECO:0000313" key="3">
    <source>
        <dbReference type="Proteomes" id="UP000287033"/>
    </source>
</evidence>
<proteinExistence type="predicted"/>
<evidence type="ECO:0000256" key="1">
    <source>
        <dbReference type="SAM" id="MobiDB-lite"/>
    </source>
</evidence>